<keyword evidence="7" id="KW-1185">Reference proteome</keyword>
<proteinExistence type="inferred from homology"/>
<reference evidence="6 7" key="1">
    <citation type="submission" date="2016-04" db="EMBL/GenBank/DDBJ databases">
        <title>Evolutionary innovation and constraint leading to complex multicellularity in the Ascomycota.</title>
        <authorList>
            <person name="Cisse O."/>
            <person name="Nguyen A."/>
            <person name="Hewitt D.A."/>
            <person name="Jedd G."/>
            <person name="Stajich J.E."/>
        </authorList>
    </citation>
    <scope>NUCLEOTIDE SEQUENCE [LARGE SCALE GENOMIC DNA]</scope>
    <source>
        <strain evidence="6 7">DAH-3</strain>
    </source>
</reference>
<dbReference type="HAMAP" id="MF_02087">
    <property type="entry name" value="PLP_homeostasis"/>
    <property type="match status" value="1"/>
</dbReference>
<dbReference type="CDD" id="cd06822">
    <property type="entry name" value="PLPDE_III_YBL036c_euk"/>
    <property type="match status" value="1"/>
</dbReference>
<evidence type="ECO:0000256" key="3">
    <source>
        <dbReference type="RuleBase" id="RU004514"/>
    </source>
</evidence>
<name>A0A1U7LMZ2_NEOID</name>
<dbReference type="Pfam" id="PF01168">
    <property type="entry name" value="Ala_racemase_N"/>
    <property type="match status" value="1"/>
</dbReference>
<dbReference type="Gene3D" id="3.20.20.10">
    <property type="entry name" value="Alanine racemase"/>
    <property type="match status" value="1"/>
</dbReference>
<dbReference type="Proteomes" id="UP000186594">
    <property type="component" value="Unassembled WGS sequence"/>
</dbReference>
<dbReference type="InterPro" id="IPR011078">
    <property type="entry name" value="PyrdxlP_homeostasis"/>
</dbReference>
<keyword evidence="1 2" id="KW-0663">Pyridoxal phosphate</keyword>
<dbReference type="GO" id="GO:0030170">
    <property type="term" value="F:pyridoxal phosphate binding"/>
    <property type="evidence" value="ECO:0007669"/>
    <property type="project" value="UniProtKB-UniRule"/>
</dbReference>
<protein>
    <recommendedName>
        <fullName evidence="2">Pyridoxal phosphate homeostasis protein</fullName>
        <shortName evidence="2">PLP homeostasis protein</shortName>
    </recommendedName>
</protein>
<comment type="similarity">
    <text evidence="2 3">Belongs to the pyridoxal phosphate-binding protein YggS/PROSC family.</text>
</comment>
<dbReference type="NCBIfam" id="TIGR00044">
    <property type="entry name" value="YggS family pyridoxal phosphate-dependent enzyme"/>
    <property type="match status" value="1"/>
</dbReference>
<feature type="domain" description="Alanine racemase N-terminal" evidence="5">
    <location>
        <begin position="47"/>
        <end position="267"/>
    </location>
</feature>
<evidence type="ECO:0000313" key="6">
    <source>
        <dbReference type="EMBL" id="OLL24036.1"/>
    </source>
</evidence>
<sequence length="291" mass="32664">MLTLSRSSLHRHFVCPFRLKTRPVSTVMIDHQRNNELSSAISAVKAKISKISPNGKVRLVAVSKLKPASDIRALYNLGHRHFGENYVQELLEKSNELPRDIHWHFIGSLQSNKCKFLASQIPNLFAIETVDTRKKANLLNKEREYPDKKPGMTEEQLRVFVQVNTSGEGSKSGVDPSAALELASFIYNECKNLKLLGLMTIGSITTSHNHDVSNEDFQFLVRTRDEISAALGIDLELSMGMSEDYQEAICMGSTNVRVGSTIFGSRPPKTNSEENQSERKTLNDLNNNFIK</sequence>
<dbReference type="FunFam" id="3.20.20.10:FF:000007">
    <property type="entry name" value="Pyridoxal phosphate homeostasis protein"/>
    <property type="match status" value="1"/>
</dbReference>
<dbReference type="InterPro" id="IPR001608">
    <property type="entry name" value="Ala_racemase_N"/>
</dbReference>
<dbReference type="SUPFAM" id="SSF51419">
    <property type="entry name" value="PLP-binding barrel"/>
    <property type="match status" value="1"/>
</dbReference>
<organism evidence="6 7">
    <name type="scientific">Neolecta irregularis (strain DAH-3)</name>
    <dbReference type="NCBI Taxonomy" id="1198029"/>
    <lineage>
        <taxon>Eukaryota</taxon>
        <taxon>Fungi</taxon>
        <taxon>Dikarya</taxon>
        <taxon>Ascomycota</taxon>
        <taxon>Taphrinomycotina</taxon>
        <taxon>Neolectales</taxon>
        <taxon>Neolectaceae</taxon>
        <taxon>Neolecta</taxon>
    </lineage>
</organism>
<feature type="modified residue" description="N6-(pyridoxal phosphate)lysine" evidence="2">
    <location>
        <position position="64"/>
    </location>
</feature>
<dbReference type="AlphaFoldDB" id="A0A1U7LMZ2"/>
<feature type="region of interest" description="Disordered" evidence="4">
    <location>
        <begin position="263"/>
        <end position="291"/>
    </location>
</feature>
<dbReference type="PANTHER" id="PTHR10146:SF14">
    <property type="entry name" value="PYRIDOXAL PHOSPHATE HOMEOSTASIS PROTEIN"/>
    <property type="match status" value="1"/>
</dbReference>
<dbReference type="STRING" id="1198029.A0A1U7LMZ2"/>
<comment type="caution">
    <text evidence="6">The sequence shown here is derived from an EMBL/GenBank/DDBJ whole genome shotgun (WGS) entry which is preliminary data.</text>
</comment>
<evidence type="ECO:0000256" key="2">
    <source>
        <dbReference type="HAMAP-Rule" id="MF_03225"/>
    </source>
</evidence>
<evidence type="ECO:0000259" key="5">
    <source>
        <dbReference type="Pfam" id="PF01168"/>
    </source>
</evidence>
<dbReference type="EMBL" id="LXFE01001024">
    <property type="protein sequence ID" value="OLL24036.1"/>
    <property type="molecule type" value="Genomic_DNA"/>
</dbReference>
<dbReference type="PANTHER" id="PTHR10146">
    <property type="entry name" value="PROLINE SYNTHETASE CO-TRANSCRIBED BACTERIAL HOMOLOG PROTEIN"/>
    <property type="match status" value="1"/>
</dbReference>
<dbReference type="InterPro" id="IPR029066">
    <property type="entry name" value="PLP-binding_barrel"/>
</dbReference>
<comment type="function">
    <text evidence="2">Pyridoxal 5'-phosphate (PLP)-binding protein, which may be involved in intracellular homeostatic regulation of pyridoxal 5'-phosphate (PLP), the active form of vitamin B6.</text>
</comment>
<dbReference type="PROSITE" id="PS01211">
    <property type="entry name" value="UPF0001"/>
    <property type="match status" value="1"/>
</dbReference>
<evidence type="ECO:0000256" key="1">
    <source>
        <dbReference type="ARBA" id="ARBA00022898"/>
    </source>
</evidence>
<dbReference type="OrthoDB" id="10264196at2759"/>
<accession>A0A1U7LMZ2</accession>
<evidence type="ECO:0000256" key="4">
    <source>
        <dbReference type="SAM" id="MobiDB-lite"/>
    </source>
</evidence>
<dbReference type="OMA" id="PLEWHMI"/>
<gene>
    <name evidence="6" type="ORF">NEOLI_003893</name>
</gene>
<evidence type="ECO:0000313" key="7">
    <source>
        <dbReference type="Proteomes" id="UP000186594"/>
    </source>
</evidence>